<gene>
    <name evidence="2" type="ORF">METZ01_LOCUS217748</name>
</gene>
<organism evidence="2">
    <name type="scientific">marine metagenome</name>
    <dbReference type="NCBI Taxonomy" id="408172"/>
    <lineage>
        <taxon>unclassified sequences</taxon>
        <taxon>metagenomes</taxon>
        <taxon>ecological metagenomes</taxon>
    </lineage>
</organism>
<dbReference type="GO" id="GO:0005525">
    <property type="term" value="F:GTP binding"/>
    <property type="evidence" value="ECO:0007669"/>
    <property type="project" value="InterPro"/>
</dbReference>
<dbReference type="AlphaFoldDB" id="A0A382FR90"/>
<dbReference type="GO" id="GO:0005737">
    <property type="term" value="C:cytoplasm"/>
    <property type="evidence" value="ECO:0007669"/>
    <property type="project" value="InterPro"/>
</dbReference>
<evidence type="ECO:0000259" key="1">
    <source>
        <dbReference type="Pfam" id="PF09107"/>
    </source>
</evidence>
<protein>
    <recommendedName>
        <fullName evidence="1">Elongation factor SelB fourth winged-helix domain-containing protein</fullName>
    </recommendedName>
</protein>
<dbReference type="Gene3D" id="1.10.10.10">
    <property type="entry name" value="Winged helix-like DNA-binding domain superfamily/Winged helix DNA-binding domain"/>
    <property type="match status" value="1"/>
</dbReference>
<dbReference type="Gene3D" id="1.10.10.2770">
    <property type="match status" value="1"/>
</dbReference>
<name>A0A382FR90_9ZZZZ</name>
<dbReference type="GO" id="GO:0003723">
    <property type="term" value="F:RNA binding"/>
    <property type="evidence" value="ECO:0007669"/>
    <property type="project" value="InterPro"/>
</dbReference>
<dbReference type="SUPFAM" id="SSF46785">
    <property type="entry name" value="Winged helix' DNA-binding domain"/>
    <property type="match status" value="1"/>
</dbReference>
<sequence length="173" mass="19764">MSVEGILSQLKWSERWLKILLKNLILERVLMEEKGGYSLVGTKPGFSQNDLNDLESVDSIVTRAGQEPILLREILDVSDLNPKRVGDLLHLLSEQGKVQKLGNDLWLNRSNLDKVIATLRKYYSSKKEMAISDFKDMTGLSRKTAIPLLEFLDKYIYTIRKDNVRLAGKTLNE</sequence>
<dbReference type="Pfam" id="PF09107">
    <property type="entry name" value="WHD_3rd_SelB"/>
    <property type="match status" value="1"/>
</dbReference>
<proteinExistence type="predicted"/>
<dbReference type="EMBL" id="UINC01051121">
    <property type="protein sequence ID" value="SVB64894.1"/>
    <property type="molecule type" value="Genomic_DNA"/>
</dbReference>
<dbReference type="InterPro" id="IPR036388">
    <property type="entry name" value="WH-like_DNA-bd_sf"/>
</dbReference>
<dbReference type="InterPro" id="IPR036390">
    <property type="entry name" value="WH_DNA-bd_sf"/>
</dbReference>
<dbReference type="InterPro" id="IPR015191">
    <property type="entry name" value="SelB_WHD4"/>
</dbReference>
<reference evidence="2" key="1">
    <citation type="submission" date="2018-05" db="EMBL/GenBank/DDBJ databases">
        <authorList>
            <person name="Lanie J.A."/>
            <person name="Ng W.-L."/>
            <person name="Kazmierczak K.M."/>
            <person name="Andrzejewski T.M."/>
            <person name="Davidsen T.M."/>
            <person name="Wayne K.J."/>
            <person name="Tettelin H."/>
            <person name="Glass J.I."/>
            <person name="Rusch D."/>
            <person name="Podicherti R."/>
            <person name="Tsui H.-C.T."/>
            <person name="Winkler M.E."/>
        </authorList>
    </citation>
    <scope>NUCLEOTIDE SEQUENCE</scope>
</reference>
<accession>A0A382FR90</accession>
<dbReference type="GO" id="GO:0001514">
    <property type="term" value="P:selenocysteine incorporation"/>
    <property type="evidence" value="ECO:0007669"/>
    <property type="project" value="InterPro"/>
</dbReference>
<feature type="domain" description="Elongation factor SelB fourth winged-helix" evidence="1">
    <location>
        <begin position="122"/>
        <end position="166"/>
    </location>
</feature>
<dbReference type="GO" id="GO:0003746">
    <property type="term" value="F:translation elongation factor activity"/>
    <property type="evidence" value="ECO:0007669"/>
    <property type="project" value="InterPro"/>
</dbReference>
<evidence type="ECO:0000313" key="2">
    <source>
        <dbReference type="EMBL" id="SVB64894.1"/>
    </source>
</evidence>